<dbReference type="AlphaFoldDB" id="A0A0H3K385"/>
<evidence type="ECO:0000313" key="2">
    <source>
        <dbReference type="Proteomes" id="UP000001175"/>
    </source>
</evidence>
<dbReference type="RefSeq" id="WP_011243611.1">
    <property type="nucleotide sequence ID" value="NC_006576.1"/>
</dbReference>
<protein>
    <submittedName>
        <fullName evidence="1">Uncharacterized protein</fullName>
    </submittedName>
</protein>
<evidence type="ECO:0000313" key="1">
    <source>
        <dbReference type="EMBL" id="BAD79489.1"/>
    </source>
</evidence>
<dbReference type="eggNOG" id="ENOG5033553">
    <property type="taxonomic scope" value="Bacteria"/>
</dbReference>
<dbReference type="GeneID" id="72429026"/>
<gene>
    <name evidence="1" type="ordered locus">syc1299_d</name>
</gene>
<proteinExistence type="predicted"/>
<sequence>MTIDSAHPMQTIFDGVLYAHYRQAYIHIKGTYDFAENVRKGQVNGLLGAAYPTTLFLTFGLHSGAVRLSVKLASLPPDLDESWEEIVEAPFTMPETGTLGLSDWEGQLWYPIPIAPGSYRVRFSAQQFGEAEEVPESENDLNPIERYEVIFWPAARQPDQILKVTRPAAQYWHDFAQGNIR</sequence>
<accession>A0A0H3K385</accession>
<reference evidence="1 2" key="1">
    <citation type="journal article" date="2007" name="Photosyn. Res.">
        <title>Complete nucleotide sequence of the freshwater unicellular cyanobacterium Synechococcus elongatus PCC 6301 chromosome: gene content and organization.</title>
        <authorList>
            <person name="Sugita C."/>
            <person name="Ogata K."/>
            <person name="Shikata M."/>
            <person name="Jikuya H."/>
            <person name="Takano J."/>
            <person name="Furumichi M."/>
            <person name="Kanehisa M."/>
            <person name="Omata T."/>
            <person name="Sugiura M."/>
            <person name="Sugita M."/>
        </authorList>
    </citation>
    <scope>NUCLEOTIDE SEQUENCE [LARGE SCALE GENOMIC DNA]</scope>
    <source>
        <strain evidence="2">ATCC 27144 / PCC 6301 / SAUG 1402/1</strain>
    </source>
</reference>
<dbReference type="EMBL" id="AP008231">
    <property type="protein sequence ID" value="BAD79489.1"/>
    <property type="molecule type" value="Genomic_DNA"/>
</dbReference>
<dbReference type="Proteomes" id="UP000001175">
    <property type="component" value="Chromosome"/>
</dbReference>
<dbReference type="KEGG" id="syc:syc1299_d"/>
<name>A0A0H3K385_SYNP6</name>
<organism evidence="1 2">
    <name type="scientific">Synechococcus sp. (strain ATCC 27144 / PCC 6301 / SAUG 1402/1)</name>
    <name type="common">Anacystis nidulans</name>
    <dbReference type="NCBI Taxonomy" id="269084"/>
    <lineage>
        <taxon>Bacteria</taxon>
        <taxon>Bacillati</taxon>
        <taxon>Cyanobacteriota</taxon>
        <taxon>Cyanophyceae</taxon>
        <taxon>Synechococcales</taxon>
        <taxon>Synechococcaceae</taxon>
        <taxon>Synechococcus</taxon>
    </lineage>
</organism>